<dbReference type="PROSITE" id="PS50110">
    <property type="entry name" value="RESPONSE_REGULATORY"/>
    <property type="match status" value="1"/>
</dbReference>
<feature type="domain" description="Response regulatory" evidence="7">
    <location>
        <begin position="3"/>
        <end position="118"/>
    </location>
</feature>
<dbReference type="GO" id="GO:0005737">
    <property type="term" value="C:cytoplasm"/>
    <property type="evidence" value="ECO:0007669"/>
    <property type="project" value="UniProtKB-SubCell"/>
</dbReference>
<evidence type="ECO:0000256" key="6">
    <source>
        <dbReference type="PROSITE-ProRule" id="PRU00169"/>
    </source>
</evidence>
<dbReference type="Pfam" id="PF03704">
    <property type="entry name" value="BTAD"/>
    <property type="match status" value="1"/>
</dbReference>
<gene>
    <name evidence="8" type="ORF">HUG20_16965</name>
</gene>
<keyword evidence="6" id="KW-0597">Phosphoprotein</keyword>
<dbReference type="Gene3D" id="1.10.10.10">
    <property type="entry name" value="Winged helix-like DNA-binding domain superfamily/Winged helix DNA-binding domain"/>
    <property type="match status" value="1"/>
</dbReference>
<dbReference type="SUPFAM" id="SSF52172">
    <property type="entry name" value="CheY-like"/>
    <property type="match status" value="1"/>
</dbReference>
<dbReference type="SUPFAM" id="SSF48452">
    <property type="entry name" value="TPR-like"/>
    <property type="match status" value="1"/>
</dbReference>
<evidence type="ECO:0000256" key="5">
    <source>
        <dbReference type="ARBA" id="ARBA00023163"/>
    </source>
</evidence>
<dbReference type="InterPro" id="IPR005158">
    <property type="entry name" value="BTAD"/>
</dbReference>
<dbReference type="SMART" id="SM01043">
    <property type="entry name" value="BTAD"/>
    <property type="match status" value="1"/>
</dbReference>
<dbReference type="EMBL" id="CP054706">
    <property type="protein sequence ID" value="QQK81433.1"/>
    <property type="molecule type" value="Genomic_DNA"/>
</dbReference>
<keyword evidence="4" id="KW-0238">DNA-binding</keyword>
<evidence type="ECO:0000259" key="7">
    <source>
        <dbReference type="PROSITE" id="PS50110"/>
    </source>
</evidence>
<accession>A0A7T6ZDC5</accession>
<evidence type="ECO:0000256" key="2">
    <source>
        <dbReference type="ARBA" id="ARBA00023012"/>
    </source>
</evidence>
<protein>
    <submittedName>
        <fullName evidence="8">Response regulator</fullName>
    </submittedName>
</protein>
<comment type="subcellular location">
    <subcellularLocation>
        <location evidence="1">Cytoplasm</location>
    </subcellularLocation>
</comment>
<evidence type="ECO:0000256" key="1">
    <source>
        <dbReference type="ARBA" id="ARBA00004496"/>
    </source>
</evidence>
<sequence length="357" mass="41733">MLKAILVDDEPLFLDHFEKLLAEINDGIDVVGKYINPHQALAAIFKEQPDVIFLDIEIPKLSGIEVAEKIQSSSLQTKFVFVTLYREYAVEAFELNAMDYLVKPVQQARLTKTIDRLSKDLHRHSMSKEPTREATLCFFRSIQFKCSGKGSKPLDVRWRTSKARELFAFLVHHRQKPVQKIDLIELLWPETDGDKGMTQLYASIYQIRKTIASVGFNIHITSHHDSYMLDLNGITFDVDVWEQRLSELSTVSDDTLPRFQALIDMYPGDYLEEYDYLWAVGERERLRSLWLRCVMEVTDFMIAKGNYVEALPFFHQVQERYPYMEDSYFNLIHLYDQLGDRYAVDQQYAKLEEMLGL</sequence>
<reference evidence="8 9" key="1">
    <citation type="submission" date="2020-06" db="EMBL/GenBank/DDBJ databases">
        <title>Genomic analysis of Salicibibacter sp. NKC21-4.</title>
        <authorList>
            <person name="Oh Y.J."/>
        </authorList>
    </citation>
    <scope>NUCLEOTIDE SEQUENCE [LARGE SCALE GENOMIC DNA]</scope>
    <source>
        <strain evidence="8 9">NKC21-4</strain>
    </source>
</reference>
<dbReference type="InterPro" id="IPR011990">
    <property type="entry name" value="TPR-like_helical_dom_sf"/>
</dbReference>
<dbReference type="Pfam" id="PF00072">
    <property type="entry name" value="Response_reg"/>
    <property type="match status" value="1"/>
</dbReference>
<proteinExistence type="predicted"/>
<dbReference type="InterPro" id="IPR036388">
    <property type="entry name" value="WH-like_DNA-bd_sf"/>
</dbReference>
<evidence type="ECO:0000313" key="9">
    <source>
        <dbReference type="Proteomes" id="UP000595349"/>
    </source>
</evidence>
<dbReference type="GO" id="GO:0006355">
    <property type="term" value="P:regulation of DNA-templated transcription"/>
    <property type="evidence" value="ECO:0007669"/>
    <property type="project" value="InterPro"/>
</dbReference>
<dbReference type="InterPro" id="IPR011006">
    <property type="entry name" value="CheY-like_superfamily"/>
</dbReference>
<keyword evidence="9" id="KW-1185">Reference proteome</keyword>
<evidence type="ECO:0000313" key="8">
    <source>
        <dbReference type="EMBL" id="QQK81433.1"/>
    </source>
</evidence>
<dbReference type="GO" id="GO:0000160">
    <property type="term" value="P:phosphorelay signal transduction system"/>
    <property type="evidence" value="ECO:0007669"/>
    <property type="project" value="UniProtKB-KW"/>
</dbReference>
<name>A0A7T6ZDC5_9BACI</name>
<organism evidence="8 9">
    <name type="scientific">Salicibibacter cibi</name>
    <dbReference type="NCBI Taxonomy" id="2743001"/>
    <lineage>
        <taxon>Bacteria</taxon>
        <taxon>Bacillati</taxon>
        <taxon>Bacillota</taxon>
        <taxon>Bacilli</taxon>
        <taxon>Bacillales</taxon>
        <taxon>Bacillaceae</taxon>
        <taxon>Salicibibacter</taxon>
    </lineage>
</organism>
<dbReference type="InterPro" id="IPR016032">
    <property type="entry name" value="Sig_transdc_resp-reg_C-effctor"/>
</dbReference>
<keyword evidence="3" id="KW-0805">Transcription regulation</keyword>
<dbReference type="InterPro" id="IPR051677">
    <property type="entry name" value="AfsR-DnrI-RedD_regulator"/>
</dbReference>
<evidence type="ECO:0000256" key="3">
    <source>
        <dbReference type="ARBA" id="ARBA00023015"/>
    </source>
</evidence>
<dbReference type="Proteomes" id="UP000595349">
    <property type="component" value="Chromosome"/>
</dbReference>
<dbReference type="PANTHER" id="PTHR35807">
    <property type="entry name" value="TRANSCRIPTIONAL REGULATOR REDD-RELATED"/>
    <property type="match status" value="1"/>
</dbReference>
<dbReference type="Gene3D" id="1.25.40.10">
    <property type="entry name" value="Tetratricopeptide repeat domain"/>
    <property type="match status" value="1"/>
</dbReference>
<feature type="modified residue" description="4-aspartylphosphate" evidence="6">
    <location>
        <position position="55"/>
    </location>
</feature>
<keyword evidence="5" id="KW-0804">Transcription</keyword>
<dbReference type="SUPFAM" id="SSF46894">
    <property type="entry name" value="C-terminal effector domain of the bipartite response regulators"/>
    <property type="match status" value="1"/>
</dbReference>
<dbReference type="GO" id="GO:0003677">
    <property type="term" value="F:DNA binding"/>
    <property type="evidence" value="ECO:0007669"/>
    <property type="project" value="UniProtKB-KW"/>
</dbReference>
<dbReference type="RefSeq" id="WP_200085860.1">
    <property type="nucleotide sequence ID" value="NZ_CP054706.1"/>
</dbReference>
<dbReference type="SMART" id="SM00448">
    <property type="entry name" value="REC"/>
    <property type="match status" value="1"/>
</dbReference>
<dbReference type="AlphaFoldDB" id="A0A7T6ZDC5"/>
<dbReference type="KEGG" id="scib:HUG20_16965"/>
<evidence type="ECO:0000256" key="4">
    <source>
        <dbReference type="ARBA" id="ARBA00023125"/>
    </source>
</evidence>
<keyword evidence="2" id="KW-0902">Two-component regulatory system</keyword>
<dbReference type="PANTHER" id="PTHR35807:SF2">
    <property type="entry name" value="TRANSCRIPTIONAL ACTIVATOR DOMAIN"/>
    <property type="match status" value="1"/>
</dbReference>
<dbReference type="Gene3D" id="3.40.50.2300">
    <property type="match status" value="1"/>
</dbReference>
<dbReference type="InterPro" id="IPR001789">
    <property type="entry name" value="Sig_transdc_resp-reg_receiver"/>
</dbReference>